<comment type="caution">
    <text evidence="4">The sequence shown here is derived from an EMBL/GenBank/DDBJ whole genome shotgun (WGS) entry which is preliminary data.</text>
</comment>
<dbReference type="GO" id="GO:0008643">
    <property type="term" value="P:carbohydrate transport"/>
    <property type="evidence" value="ECO:0007669"/>
    <property type="project" value="InterPro"/>
</dbReference>
<reference evidence="5" key="1">
    <citation type="journal article" date="2014" name="Int. J. Syst. Evol. Microbiol.">
        <title>Complete genome of a new Firmicutes species belonging to the dominant human colonic microbiota ('Ruminococcus bicirculans') reveals two chromosomes and a selective capacity to utilize plant glucans.</title>
        <authorList>
            <consortium name="NISC Comparative Sequencing Program"/>
            <person name="Wegmann U."/>
            <person name="Louis P."/>
            <person name="Goesmann A."/>
            <person name="Henrissat B."/>
            <person name="Duncan S.H."/>
            <person name="Flint H.J."/>
        </authorList>
    </citation>
    <scope>NUCLEOTIDE SEQUENCE</scope>
    <source>
        <strain evidence="5">NBRC 107715</strain>
    </source>
</reference>
<dbReference type="PROSITE" id="PS51257">
    <property type="entry name" value="PROKAR_LIPOPROTEIN"/>
    <property type="match status" value="1"/>
</dbReference>
<evidence type="ECO:0000256" key="3">
    <source>
        <dbReference type="SAM" id="MobiDB-lite"/>
    </source>
</evidence>
<reference evidence="5" key="4">
    <citation type="submission" date="2023-01" db="EMBL/GenBank/DDBJ databases">
        <title>Draft genome sequence of Methylobacterium oxalidis strain NBRC 107715.</title>
        <authorList>
            <person name="Sun Q."/>
            <person name="Mori K."/>
        </authorList>
    </citation>
    <scope>NUCLEOTIDE SEQUENCE</scope>
    <source>
        <strain evidence="5">NBRC 107715</strain>
    </source>
</reference>
<dbReference type="PANTHER" id="PTHR37944">
    <property type="entry name" value="PORIN B"/>
    <property type="match status" value="1"/>
</dbReference>
<accession>A0A512J7A0</accession>
<evidence type="ECO:0000313" key="7">
    <source>
        <dbReference type="Proteomes" id="UP001156856"/>
    </source>
</evidence>
<feature type="region of interest" description="Disordered" evidence="3">
    <location>
        <begin position="50"/>
        <end position="91"/>
    </location>
</feature>
<dbReference type="GO" id="GO:0016020">
    <property type="term" value="C:membrane"/>
    <property type="evidence" value="ECO:0007669"/>
    <property type="project" value="InterPro"/>
</dbReference>
<dbReference type="GO" id="GO:0015288">
    <property type="term" value="F:porin activity"/>
    <property type="evidence" value="ECO:0007669"/>
    <property type="project" value="InterPro"/>
</dbReference>
<dbReference type="InterPro" id="IPR038673">
    <property type="entry name" value="OprB_sf"/>
</dbReference>
<dbReference type="PANTHER" id="PTHR37944:SF1">
    <property type="entry name" value="PORIN B"/>
    <property type="match status" value="1"/>
</dbReference>
<dbReference type="EMBL" id="BJZU01000081">
    <property type="protein sequence ID" value="GEP05841.1"/>
    <property type="molecule type" value="Genomic_DNA"/>
</dbReference>
<reference evidence="7" key="2">
    <citation type="journal article" date="2019" name="Int. J. Syst. Evol. Microbiol.">
        <title>The Global Catalogue of Microorganisms (GCM) 10K type strain sequencing project: providing services to taxonomists for standard genome sequencing and annotation.</title>
        <authorList>
            <consortium name="The Broad Institute Genomics Platform"/>
            <consortium name="The Broad Institute Genome Sequencing Center for Infectious Disease"/>
            <person name="Wu L."/>
            <person name="Ma J."/>
        </authorList>
    </citation>
    <scope>NUCLEOTIDE SEQUENCE [LARGE SCALE GENOMIC DNA]</scope>
    <source>
        <strain evidence="7">NBRC 107715</strain>
    </source>
</reference>
<dbReference type="RefSeq" id="WP_174804946.1">
    <property type="nucleotide sequence ID" value="NZ_BJZU01000081.1"/>
</dbReference>
<reference evidence="4 6" key="3">
    <citation type="submission" date="2019-07" db="EMBL/GenBank/DDBJ databases">
        <title>Whole genome shotgun sequence of Methylobacterium oxalidis NBRC 107715.</title>
        <authorList>
            <person name="Hosoyama A."/>
            <person name="Uohara A."/>
            <person name="Ohji S."/>
            <person name="Ichikawa N."/>
        </authorList>
    </citation>
    <scope>NUCLEOTIDE SEQUENCE [LARGE SCALE GENOMIC DNA]</scope>
    <source>
        <strain evidence="4 6">NBRC 107715</strain>
    </source>
</reference>
<feature type="signal peptide" evidence="2">
    <location>
        <begin position="1"/>
        <end position="30"/>
    </location>
</feature>
<proteinExistence type="inferred from homology"/>
<dbReference type="Pfam" id="PF04966">
    <property type="entry name" value="OprB"/>
    <property type="match status" value="1"/>
</dbReference>
<dbReference type="InterPro" id="IPR007049">
    <property type="entry name" value="Carb-sel_porin_OprB"/>
</dbReference>
<dbReference type="InterPro" id="IPR052932">
    <property type="entry name" value="OprB_Porin"/>
</dbReference>
<evidence type="ECO:0000313" key="4">
    <source>
        <dbReference type="EMBL" id="GEP05841.1"/>
    </source>
</evidence>
<sequence>MRVTGRHTASHLRICSALCALALSCSAGSAQDLPQTLSEAARIAAETPFLRNQRGAGGDPQTSVAQPDTSAKPSANLTTSIEDQLGSEGDPGGLRRYLQQRGIAYSFTYIGESFLNARGGSRRGGIYEGRLDVQFDADLDKLLGWLDASIHANLYQIHGTGFSRYYVNNFITVSAIEALPASRLYELWFEQRLFDNQLSLRIGQIASDTEFAVSQTGTLFINSTFGWPNIMAVILPSGGPIYPLATPGVRAKYVPNRNLSLQVGVFNGDPAGPARFDNDPDPQRRNRTGTNFRTNDPALVVAEAAYAYGLEAYDNIEPGTVTLGGWYHFGRFNSPRYDEAGRSLADPASTGIGRRFRGNSGLYAMIDQTVYREPDDPNDGASVFVRVSSSPADRNLLDFYVDAGIGYKGLLPGRSDDTVGIAFALSRVSGSARGFDTDTIFLTGVPGPRRSSEAVLEATYQAVLGPGITLQPDFQYVFRPGGGIVDPRDPGGRRLRNAAVFGLRATIRY</sequence>
<evidence type="ECO:0000313" key="5">
    <source>
        <dbReference type="EMBL" id="GLS66452.1"/>
    </source>
</evidence>
<feature type="region of interest" description="Disordered" evidence="3">
    <location>
        <begin position="270"/>
        <end position="293"/>
    </location>
</feature>
<evidence type="ECO:0000256" key="1">
    <source>
        <dbReference type="ARBA" id="ARBA00008769"/>
    </source>
</evidence>
<gene>
    <name evidence="5" type="ORF">GCM10007888_48350</name>
    <name evidence="4" type="ORF">MOX02_38790</name>
</gene>
<dbReference type="EMBL" id="BSPK01000105">
    <property type="protein sequence ID" value="GLS66452.1"/>
    <property type="molecule type" value="Genomic_DNA"/>
</dbReference>
<feature type="chain" id="PRO_5022265197" evidence="2">
    <location>
        <begin position="31"/>
        <end position="509"/>
    </location>
</feature>
<keyword evidence="7" id="KW-1185">Reference proteome</keyword>
<organism evidence="4 6">
    <name type="scientific">Methylobacterium oxalidis</name>
    <dbReference type="NCBI Taxonomy" id="944322"/>
    <lineage>
        <taxon>Bacteria</taxon>
        <taxon>Pseudomonadati</taxon>
        <taxon>Pseudomonadota</taxon>
        <taxon>Alphaproteobacteria</taxon>
        <taxon>Hyphomicrobiales</taxon>
        <taxon>Methylobacteriaceae</taxon>
        <taxon>Methylobacterium</taxon>
    </lineage>
</organism>
<feature type="compositionally biased region" description="Polar residues" evidence="3">
    <location>
        <begin position="60"/>
        <end position="82"/>
    </location>
</feature>
<dbReference type="Proteomes" id="UP001156856">
    <property type="component" value="Unassembled WGS sequence"/>
</dbReference>
<evidence type="ECO:0000313" key="6">
    <source>
        <dbReference type="Proteomes" id="UP000321960"/>
    </source>
</evidence>
<dbReference type="AlphaFoldDB" id="A0A512J7A0"/>
<dbReference type="Proteomes" id="UP000321960">
    <property type="component" value="Unassembled WGS sequence"/>
</dbReference>
<keyword evidence="2" id="KW-0732">Signal</keyword>
<evidence type="ECO:0000256" key="2">
    <source>
        <dbReference type="RuleBase" id="RU363072"/>
    </source>
</evidence>
<comment type="similarity">
    <text evidence="1 2">Belongs to the OprB family.</text>
</comment>
<dbReference type="Gene3D" id="2.40.160.180">
    <property type="entry name" value="Carbohydrate-selective porin OprB"/>
    <property type="match status" value="1"/>
</dbReference>
<name>A0A512J7A0_9HYPH</name>
<protein>
    <submittedName>
        <fullName evidence="4">Porin</fullName>
    </submittedName>
</protein>